<dbReference type="EMBL" id="JAKZJU020000001">
    <property type="protein sequence ID" value="MDL2059074.1"/>
    <property type="molecule type" value="Genomic_DNA"/>
</dbReference>
<evidence type="ECO:0000256" key="9">
    <source>
        <dbReference type="ARBA" id="ARBA00022989"/>
    </source>
</evidence>
<evidence type="ECO:0000256" key="2">
    <source>
        <dbReference type="ARBA" id="ARBA00007395"/>
    </source>
</evidence>
<keyword evidence="11 12" id="KW-0472">Membrane</keyword>
<sequence>MKNCKKGTILIGLVGAVIGLVAFGVFNSVVHWAGSTQFCGTFCHTMDYVYAAYHQGQHFKTPSGVTAGCSDCHLKYGAQHNVGGFEYIGMLAHKAQSGTHSFIGQVTGSISTFDKQKEKAPEMSKSVIQWMASTGFQNCRSCHDLSKMKNDKNPDVAAFHAVFANDKSANCLECHKTAGHNYANINTQADADAIIAGKAPAAAASAAAASEAASDAASAAASDAASSSAAAK</sequence>
<keyword evidence="15" id="KW-1185">Reference proteome</keyword>
<gene>
    <name evidence="14" type="ORF">MUN46_003835</name>
</gene>
<keyword evidence="10" id="KW-0408">Iron</keyword>
<evidence type="ECO:0000313" key="15">
    <source>
        <dbReference type="Proteomes" id="UP001165481"/>
    </source>
</evidence>
<proteinExistence type="inferred from homology"/>
<dbReference type="Pfam" id="PF03264">
    <property type="entry name" value="Cytochrom_NNT"/>
    <property type="match status" value="1"/>
</dbReference>
<dbReference type="PANTHER" id="PTHR30333">
    <property type="entry name" value="CYTOCHROME C-TYPE PROTEIN"/>
    <property type="match status" value="1"/>
</dbReference>
<comment type="subcellular location">
    <subcellularLocation>
        <location evidence="1">Cell membrane</location>
    </subcellularLocation>
</comment>
<evidence type="ECO:0000256" key="1">
    <source>
        <dbReference type="ARBA" id="ARBA00004236"/>
    </source>
</evidence>
<evidence type="ECO:0000313" key="14">
    <source>
        <dbReference type="EMBL" id="MDL2059074.1"/>
    </source>
</evidence>
<evidence type="ECO:0000256" key="12">
    <source>
        <dbReference type="SAM" id="Phobius"/>
    </source>
</evidence>
<keyword evidence="3" id="KW-0813">Transport</keyword>
<evidence type="ECO:0000259" key="13">
    <source>
        <dbReference type="Pfam" id="PF03264"/>
    </source>
</evidence>
<evidence type="ECO:0000256" key="7">
    <source>
        <dbReference type="ARBA" id="ARBA00022723"/>
    </source>
</evidence>
<dbReference type="SUPFAM" id="SSF48695">
    <property type="entry name" value="Multiheme cytochromes"/>
    <property type="match status" value="1"/>
</dbReference>
<reference evidence="14" key="1">
    <citation type="submission" date="2023-03" db="EMBL/GenBank/DDBJ databases">
        <title>Mesosutterella sp. nov. isolated from porcine feces.</title>
        <authorList>
            <person name="Yu S."/>
        </authorList>
    </citation>
    <scope>NUCLEOTIDE SEQUENCE</scope>
    <source>
        <strain evidence="14">AGMB02718</strain>
    </source>
</reference>
<keyword evidence="5" id="KW-0349">Heme</keyword>
<dbReference type="RefSeq" id="WP_243376958.1">
    <property type="nucleotide sequence ID" value="NZ_JAKZJU020000001.1"/>
</dbReference>
<evidence type="ECO:0000256" key="11">
    <source>
        <dbReference type="ARBA" id="ARBA00023136"/>
    </source>
</evidence>
<dbReference type="InterPro" id="IPR005126">
    <property type="entry name" value="NapC/NirT_cyt_c_N"/>
</dbReference>
<dbReference type="InterPro" id="IPR051174">
    <property type="entry name" value="Cytochrome_c-type_ET"/>
</dbReference>
<evidence type="ECO:0000256" key="8">
    <source>
        <dbReference type="ARBA" id="ARBA00022982"/>
    </source>
</evidence>
<keyword evidence="8" id="KW-0249">Electron transport</keyword>
<comment type="caution">
    <text evidence="14">The sequence shown here is derived from an EMBL/GenBank/DDBJ whole genome shotgun (WGS) entry which is preliminary data.</text>
</comment>
<comment type="similarity">
    <text evidence="2">Belongs to the NapC/NirT/NrfH family.</text>
</comment>
<dbReference type="InterPro" id="IPR038266">
    <property type="entry name" value="NapC/NirT_cytc_sf"/>
</dbReference>
<evidence type="ECO:0000256" key="10">
    <source>
        <dbReference type="ARBA" id="ARBA00023004"/>
    </source>
</evidence>
<evidence type="ECO:0000256" key="5">
    <source>
        <dbReference type="ARBA" id="ARBA00022617"/>
    </source>
</evidence>
<keyword evidence="4" id="KW-1003">Cell membrane</keyword>
<evidence type="ECO:0000256" key="6">
    <source>
        <dbReference type="ARBA" id="ARBA00022692"/>
    </source>
</evidence>
<dbReference type="PANTHER" id="PTHR30333:SF1">
    <property type="entry name" value="CYTOCHROME C-TYPE PROTEIN NAPC"/>
    <property type="match status" value="1"/>
</dbReference>
<dbReference type="Gene3D" id="1.10.3820.10">
    <property type="entry name" value="Di-heme elbow motif domain"/>
    <property type="match status" value="1"/>
</dbReference>
<evidence type="ECO:0000256" key="3">
    <source>
        <dbReference type="ARBA" id="ARBA00022448"/>
    </source>
</evidence>
<organism evidence="14 15">
    <name type="scientific">Mesosutterella faecium</name>
    <dbReference type="NCBI Taxonomy" id="2925194"/>
    <lineage>
        <taxon>Bacteria</taxon>
        <taxon>Pseudomonadati</taxon>
        <taxon>Pseudomonadota</taxon>
        <taxon>Betaproteobacteria</taxon>
        <taxon>Burkholderiales</taxon>
        <taxon>Sutterellaceae</taxon>
        <taxon>Mesosutterella</taxon>
    </lineage>
</organism>
<accession>A0ABT7IL25</accession>
<feature type="transmembrane region" description="Helical" evidence="12">
    <location>
        <begin position="7"/>
        <end position="33"/>
    </location>
</feature>
<protein>
    <submittedName>
        <fullName evidence="14">NapC/NirT family cytochrome c</fullName>
    </submittedName>
</protein>
<evidence type="ECO:0000256" key="4">
    <source>
        <dbReference type="ARBA" id="ARBA00022475"/>
    </source>
</evidence>
<feature type="domain" description="NapC/NirT cytochrome c N-terminal" evidence="13">
    <location>
        <begin position="4"/>
        <end position="183"/>
    </location>
</feature>
<dbReference type="Proteomes" id="UP001165481">
    <property type="component" value="Unassembled WGS sequence"/>
</dbReference>
<keyword evidence="6 12" id="KW-0812">Transmembrane</keyword>
<keyword evidence="7" id="KW-0479">Metal-binding</keyword>
<name>A0ABT7IL25_9BURK</name>
<keyword evidence="9 12" id="KW-1133">Transmembrane helix</keyword>
<dbReference type="InterPro" id="IPR036280">
    <property type="entry name" value="Multihaem_cyt_sf"/>
</dbReference>